<protein>
    <submittedName>
        <fullName evidence="5">ATP cone domain-containing protein</fullName>
    </submittedName>
</protein>
<dbReference type="RefSeq" id="WP_059032635.1">
    <property type="nucleotide sequence ID" value="NZ_DF977001.1"/>
</dbReference>
<dbReference type="OrthoDB" id="1955101at2"/>
<evidence type="ECO:0000313" key="6">
    <source>
        <dbReference type="Proteomes" id="UP000062160"/>
    </source>
</evidence>
<dbReference type="AlphaFoldDB" id="A0A0U9HEH7"/>
<keyword evidence="1 3" id="KW-0547">Nucleotide-binding</keyword>
<dbReference type="Pfam" id="PF03477">
    <property type="entry name" value="ATP-cone"/>
    <property type="match status" value="1"/>
</dbReference>
<dbReference type="Proteomes" id="UP000062160">
    <property type="component" value="Unassembled WGS sequence"/>
</dbReference>
<evidence type="ECO:0000256" key="1">
    <source>
        <dbReference type="ARBA" id="ARBA00022741"/>
    </source>
</evidence>
<dbReference type="STRING" id="224999.GCA_001485475_01247"/>
<reference evidence="5" key="1">
    <citation type="journal article" date="2016" name="Genome Announc.">
        <title>Draft Genome Sequence of the Syntrophic Lactate-Degrading Bacterium Tepidanaerobacter syntrophicus JLT.</title>
        <authorList>
            <person name="Matsuura N."/>
            <person name="Ohashi A."/>
            <person name="Tourlousse D.M."/>
            <person name="Sekiguchi Y."/>
        </authorList>
    </citation>
    <scope>NUCLEOTIDE SEQUENCE [LARGE SCALE GENOMIC DNA]</scope>
    <source>
        <strain evidence="5">JL</strain>
    </source>
</reference>
<gene>
    <name evidence="5" type="ORF">TSYNT_7250</name>
</gene>
<accession>A0A0U9HEH7</accession>
<evidence type="ECO:0000313" key="5">
    <source>
        <dbReference type="EMBL" id="GAQ25232.1"/>
    </source>
</evidence>
<name>A0A0U9HEH7_9FIRM</name>
<evidence type="ECO:0000256" key="2">
    <source>
        <dbReference type="ARBA" id="ARBA00022840"/>
    </source>
</evidence>
<organism evidence="5">
    <name type="scientific">Tepidanaerobacter syntrophicus</name>
    <dbReference type="NCBI Taxonomy" id="224999"/>
    <lineage>
        <taxon>Bacteria</taxon>
        <taxon>Bacillati</taxon>
        <taxon>Bacillota</taxon>
        <taxon>Clostridia</taxon>
        <taxon>Thermosediminibacterales</taxon>
        <taxon>Tepidanaerobacteraceae</taxon>
        <taxon>Tepidanaerobacter</taxon>
    </lineage>
</organism>
<keyword evidence="2 3" id="KW-0067">ATP-binding</keyword>
<dbReference type="PROSITE" id="PS51161">
    <property type="entry name" value="ATP_CONE"/>
    <property type="match status" value="1"/>
</dbReference>
<evidence type="ECO:0000259" key="4">
    <source>
        <dbReference type="PROSITE" id="PS51161"/>
    </source>
</evidence>
<sequence length="87" mass="9895">MKVIKRDGRIQEFDIGKIQVTLENVSDEISKPLTASDIKKLLTSIEKAVYSRNQEEIRSSEIFEIVIEKLEKAGFHDIAAAYKKGKD</sequence>
<dbReference type="InterPro" id="IPR005144">
    <property type="entry name" value="ATP-cone_dom"/>
</dbReference>
<feature type="domain" description="ATP-cone" evidence="4">
    <location>
        <begin position="1"/>
        <end position="87"/>
    </location>
</feature>
<proteinExistence type="predicted"/>
<keyword evidence="6" id="KW-1185">Reference proteome</keyword>
<dbReference type="EMBL" id="DF977001">
    <property type="protein sequence ID" value="GAQ25232.1"/>
    <property type="molecule type" value="Genomic_DNA"/>
</dbReference>
<dbReference type="GO" id="GO:0005524">
    <property type="term" value="F:ATP binding"/>
    <property type="evidence" value="ECO:0007669"/>
    <property type="project" value="UniProtKB-UniRule"/>
</dbReference>
<evidence type="ECO:0000256" key="3">
    <source>
        <dbReference type="PROSITE-ProRule" id="PRU00492"/>
    </source>
</evidence>